<evidence type="ECO:0000256" key="3">
    <source>
        <dbReference type="ARBA" id="ARBA00011738"/>
    </source>
</evidence>
<dbReference type="InterPro" id="IPR004839">
    <property type="entry name" value="Aminotransferase_I/II_large"/>
</dbReference>
<dbReference type="CDD" id="cd00609">
    <property type="entry name" value="AAT_like"/>
    <property type="match status" value="1"/>
</dbReference>
<dbReference type="Pfam" id="PF00155">
    <property type="entry name" value="Aminotran_1_2"/>
    <property type="match status" value="1"/>
</dbReference>
<evidence type="ECO:0000256" key="14">
    <source>
        <dbReference type="ARBA" id="ARBA00077894"/>
    </source>
</evidence>
<keyword evidence="7" id="KW-0808">Transferase</keyword>
<evidence type="ECO:0000256" key="18">
    <source>
        <dbReference type="ARBA" id="ARBA00082842"/>
    </source>
</evidence>
<comment type="subcellular location">
    <subcellularLocation>
        <location evidence="2">Cytoplasm</location>
    </subcellularLocation>
</comment>
<proteinExistence type="inferred from homology"/>
<dbReference type="STRING" id="225359.A0A2S4PTM8"/>
<evidence type="ECO:0000256" key="8">
    <source>
        <dbReference type="ARBA" id="ARBA00022898"/>
    </source>
</evidence>
<dbReference type="UniPathway" id="UPA00528">
    <property type="reaction ID" value="UER00586"/>
</dbReference>
<dbReference type="InterPro" id="IPR015422">
    <property type="entry name" value="PyrdxlP-dep_Trfase_small"/>
</dbReference>
<keyword evidence="6" id="KW-0032">Aminotransferase</keyword>
<evidence type="ECO:0000259" key="19">
    <source>
        <dbReference type="Pfam" id="PF00155"/>
    </source>
</evidence>
<dbReference type="GO" id="GO:0030170">
    <property type="term" value="F:pyridoxal phosphate binding"/>
    <property type="evidence" value="ECO:0007669"/>
    <property type="project" value="InterPro"/>
</dbReference>
<sequence>MSTSSKCLAFNNINPHLRDVQLNFREQLDILSEEYEANSLNNDTFLPFNRVVSANIGNPQKLGQKPITFFRQVLSILQYPDLLENEDILLNKLGYKPDVLERARTLLRAVGSLGVYTAINGIPEVRKSIANFLERRDGHTADPEDIYLSSGTSSAMLTLLNTICDKPTTGVLIPLPQHPPYIAMLSLFGAEPVPYYLDKSKNWETDLEAVKGAHEKAKRRGIEVRAIIIINPGNLTSACLSVEDIEAFFDFAVKERLVIIADEVYQANIFKDNFYSFKRVLRDLQLSYPNKYNNVELASLHSVSMGITGEGGQRGGFLELVGFNPAVQFHIYKLISFTNYCPTTAQCLIELMVNPPREGSLSYEQYKKENSDIFANLKKISFSLYGAFKQMEGVECDEPQGSMYIFPTIKLPDRFLQAANIRGQTPDEFYAIRLLKDTGICVMPSFGLNQNKGTLRFRATPLAFNSELVSALEKFHHKFINEFY</sequence>
<comment type="caution">
    <text evidence="20">The sequence shown here is derived from an EMBL/GenBank/DDBJ whole genome shotgun (WGS) entry which is preliminary data.</text>
</comment>
<dbReference type="FunFam" id="3.90.1150.10:FF:000140">
    <property type="entry name" value="alanine aminotransferase 1"/>
    <property type="match status" value="1"/>
</dbReference>
<dbReference type="Gene3D" id="3.90.1150.10">
    <property type="entry name" value="Aspartate Aminotransferase, domain 1"/>
    <property type="match status" value="1"/>
</dbReference>
<dbReference type="Gene3D" id="1.10.287.1970">
    <property type="match status" value="1"/>
</dbReference>
<keyword evidence="21" id="KW-1185">Reference proteome</keyword>
<name>A0A2S4PTM8_9PEZI</name>
<evidence type="ECO:0000256" key="16">
    <source>
        <dbReference type="ARBA" id="ARBA00080231"/>
    </source>
</evidence>
<keyword evidence="5" id="KW-0597">Phosphoprotein</keyword>
<evidence type="ECO:0000256" key="13">
    <source>
        <dbReference type="ARBA" id="ARBA00076222"/>
    </source>
</evidence>
<evidence type="ECO:0000256" key="17">
    <source>
        <dbReference type="ARBA" id="ARBA00080525"/>
    </source>
</evidence>
<dbReference type="GO" id="GO:0005737">
    <property type="term" value="C:cytoplasm"/>
    <property type="evidence" value="ECO:0007669"/>
    <property type="project" value="UniProtKB-SubCell"/>
</dbReference>
<comment type="similarity">
    <text evidence="10">Belongs to the class-I pyridoxal-phosphate-dependent aminotransferase family. Alanine aminotransferase subfamily.</text>
</comment>
<comment type="function">
    <text evidence="11">Catalyzes the reversible transamination between alanine and 2-oxoglutarate to form pyruvate and glutamate. Participates in cellular nitrogen metabolism and also in liver gluconeogenesis starting with precursors transported from skeletal muscles.</text>
</comment>
<dbReference type="PANTHER" id="PTHR11751:SF29">
    <property type="entry name" value="ALANINE TRANSAMINASE"/>
    <property type="match status" value="1"/>
</dbReference>
<feature type="domain" description="Aminotransferase class I/classII large" evidence="19">
    <location>
        <begin position="97"/>
        <end position="459"/>
    </location>
</feature>
<evidence type="ECO:0000256" key="10">
    <source>
        <dbReference type="ARBA" id="ARBA00025785"/>
    </source>
</evidence>
<dbReference type="Proteomes" id="UP000237438">
    <property type="component" value="Unassembled WGS sequence"/>
</dbReference>
<dbReference type="InterPro" id="IPR015424">
    <property type="entry name" value="PyrdxlP-dep_Trfase"/>
</dbReference>
<evidence type="ECO:0000256" key="6">
    <source>
        <dbReference type="ARBA" id="ARBA00022576"/>
    </source>
</evidence>
<keyword evidence="9" id="KW-0007">Acetylation</keyword>
<evidence type="ECO:0000256" key="2">
    <source>
        <dbReference type="ARBA" id="ARBA00004496"/>
    </source>
</evidence>
<dbReference type="Gene3D" id="3.40.640.10">
    <property type="entry name" value="Type I PLP-dependent aspartate aminotransferase-like (Major domain)"/>
    <property type="match status" value="1"/>
</dbReference>
<evidence type="ECO:0000313" key="20">
    <source>
        <dbReference type="EMBL" id="POS85377.1"/>
    </source>
</evidence>
<dbReference type="FunFam" id="1.10.287.1970:FF:000001">
    <property type="entry name" value="Alanine aminotransferase 2"/>
    <property type="match status" value="1"/>
</dbReference>
<keyword evidence="4" id="KW-0963">Cytoplasm</keyword>
<evidence type="ECO:0000256" key="11">
    <source>
        <dbReference type="ARBA" id="ARBA00059280"/>
    </source>
</evidence>
<evidence type="ECO:0000256" key="4">
    <source>
        <dbReference type="ARBA" id="ARBA00022490"/>
    </source>
</evidence>
<dbReference type="OrthoDB" id="1732682at2759"/>
<dbReference type="GO" id="GO:0042853">
    <property type="term" value="P:L-alanine catabolic process"/>
    <property type="evidence" value="ECO:0007669"/>
    <property type="project" value="UniProtKB-UniPathway"/>
</dbReference>
<evidence type="ECO:0000256" key="12">
    <source>
        <dbReference type="ARBA" id="ARBA00074120"/>
    </source>
</evidence>
<reference evidence="20 21" key="1">
    <citation type="submission" date="2017-10" db="EMBL/GenBank/DDBJ databases">
        <title>Development of genomic resources for the powdery mildew, Erysiphe pulchra.</title>
        <authorList>
            <person name="Wadl P.A."/>
            <person name="Mack B.M."/>
            <person name="Moore G."/>
            <person name="Beltz S.B."/>
        </authorList>
    </citation>
    <scope>NUCLEOTIDE SEQUENCE [LARGE SCALE GENOMIC DNA]</scope>
    <source>
        <strain evidence="20">Cflorida</strain>
    </source>
</reference>
<accession>A0A2S4PTM8</accession>
<dbReference type="AlphaFoldDB" id="A0A2S4PTM8"/>
<comment type="subunit">
    <text evidence="3">Homodimer.</text>
</comment>
<keyword evidence="8" id="KW-0663">Pyridoxal phosphate</keyword>
<dbReference type="InterPro" id="IPR045088">
    <property type="entry name" value="ALAT1/2-like"/>
</dbReference>
<dbReference type="InterPro" id="IPR015421">
    <property type="entry name" value="PyrdxlP-dep_Trfase_major"/>
</dbReference>
<evidence type="ECO:0000256" key="15">
    <source>
        <dbReference type="ARBA" id="ARBA00078532"/>
    </source>
</evidence>
<evidence type="ECO:0000313" key="21">
    <source>
        <dbReference type="Proteomes" id="UP000237438"/>
    </source>
</evidence>
<dbReference type="PANTHER" id="PTHR11751">
    <property type="entry name" value="ALANINE AMINOTRANSFERASE"/>
    <property type="match status" value="1"/>
</dbReference>
<comment type="cofactor">
    <cofactor evidence="1">
        <name>pyridoxal 5'-phosphate</name>
        <dbReference type="ChEBI" id="CHEBI:597326"/>
    </cofactor>
</comment>
<dbReference type="FunFam" id="3.40.640.10:FF:000236">
    <property type="entry name" value="Alanine aminotransferase 2"/>
    <property type="match status" value="1"/>
</dbReference>
<evidence type="ECO:0000256" key="1">
    <source>
        <dbReference type="ARBA" id="ARBA00001933"/>
    </source>
</evidence>
<dbReference type="GO" id="GO:0008483">
    <property type="term" value="F:transaminase activity"/>
    <property type="evidence" value="ECO:0007669"/>
    <property type="project" value="UniProtKB-KW"/>
</dbReference>
<evidence type="ECO:0000256" key="7">
    <source>
        <dbReference type="ARBA" id="ARBA00022679"/>
    </source>
</evidence>
<dbReference type="EMBL" id="PEDP01000626">
    <property type="protein sequence ID" value="POS85377.1"/>
    <property type="molecule type" value="Genomic_DNA"/>
</dbReference>
<organism evidence="20 21">
    <name type="scientific">Erysiphe pulchra</name>
    <dbReference type="NCBI Taxonomy" id="225359"/>
    <lineage>
        <taxon>Eukaryota</taxon>
        <taxon>Fungi</taxon>
        <taxon>Dikarya</taxon>
        <taxon>Ascomycota</taxon>
        <taxon>Pezizomycotina</taxon>
        <taxon>Leotiomycetes</taxon>
        <taxon>Erysiphales</taxon>
        <taxon>Erysiphaceae</taxon>
        <taxon>Erysiphe</taxon>
    </lineage>
</organism>
<protein>
    <recommendedName>
        <fullName evidence="12">Alanine aminotransferase 1</fullName>
    </recommendedName>
    <alternativeName>
        <fullName evidence="14">Glutamate pyruvate transaminase</fullName>
    </alternativeName>
    <alternativeName>
        <fullName evidence="16">Glutamate pyruvate transaminase 1</fullName>
    </alternativeName>
    <alternativeName>
        <fullName evidence="15">Glutamic--alanine transaminase</fullName>
    </alternativeName>
    <alternativeName>
        <fullName evidence="13">Glutamic--alanine transaminase 1</fullName>
    </alternativeName>
    <alternativeName>
        <fullName evidence="17">Glutamic--pyruvic transaminase</fullName>
    </alternativeName>
    <alternativeName>
        <fullName evidence="18">Glutamic--pyruvic transaminase 1</fullName>
    </alternativeName>
</protein>
<evidence type="ECO:0000256" key="9">
    <source>
        <dbReference type="ARBA" id="ARBA00022990"/>
    </source>
</evidence>
<evidence type="ECO:0000256" key="5">
    <source>
        <dbReference type="ARBA" id="ARBA00022553"/>
    </source>
</evidence>
<dbReference type="SUPFAM" id="SSF53383">
    <property type="entry name" value="PLP-dependent transferases"/>
    <property type="match status" value="1"/>
</dbReference>
<gene>
    <name evidence="20" type="ORF">EPUL_001554</name>
</gene>